<sequence length="148" mass="16296">MKKLLILLFVAFSFTEARSAQFTSGDEDQLSSLIDSFSVAIVKKDKAWMLSHLSDACKMYEPTGNTLNRAGIIMTFTEGVYNISKSDAVNRTFKIDGADADASADFNVEGIGKVNGGEMDITGSYRFNLKFKKSDIGWQISEIVINQS</sequence>
<dbReference type="EMBL" id="FNHH01000007">
    <property type="protein sequence ID" value="SDM19902.1"/>
    <property type="molecule type" value="Genomic_DNA"/>
</dbReference>
<protein>
    <recommendedName>
        <fullName evidence="2">DUF4440 domain-containing protein</fullName>
    </recommendedName>
</protein>
<feature type="signal peptide" evidence="1">
    <location>
        <begin position="1"/>
        <end position="19"/>
    </location>
</feature>
<gene>
    <name evidence="3" type="ORF">SAMN05421813_107159</name>
</gene>
<dbReference type="Pfam" id="PF14534">
    <property type="entry name" value="DUF4440"/>
    <property type="match status" value="1"/>
</dbReference>
<dbReference type="InterPro" id="IPR027843">
    <property type="entry name" value="DUF4440"/>
</dbReference>
<dbReference type="AlphaFoldDB" id="A0A1G9R9D4"/>
<dbReference type="OrthoDB" id="9853398at2"/>
<keyword evidence="4" id="KW-1185">Reference proteome</keyword>
<reference evidence="4" key="1">
    <citation type="submission" date="2016-10" db="EMBL/GenBank/DDBJ databases">
        <authorList>
            <person name="Varghese N."/>
            <person name="Submissions S."/>
        </authorList>
    </citation>
    <scope>NUCLEOTIDE SEQUENCE [LARGE SCALE GENOMIC DNA]</scope>
    <source>
        <strain evidence="4">DSM 24536</strain>
    </source>
</reference>
<evidence type="ECO:0000313" key="3">
    <source>
        <dbReference type="EMBL" id="SDM19902.1"/>
    </source>
</evidence>
<dbReference type="RefSeq" id="WP_090702839.1">
    <property type="nucleotide sequence ID" value="NZ_FNHH01000007.1"/>
</dbReference>
<evidence type="ECO:0000259" key="2">
    <source>
        <dbReference type="Pfam" id="PF14534"/>
    </source>
</evidence>
<evidence type="ECO:0000313" key="4">
    <source>
        <dbReference type="Proteomes" id="UP000199226"/>
    </source>
</evidence>
<dbReference type="Gene3D" id="3.10.450.50">
    <property type="match status" value="1"/>
</dbReference>
<name>A0A1G9R9D4_9SPHI</name>
<dbReference type="SUPFAM" id="SSF54427">
    <property type="entry name" value="NTF2-like"/>
    <property type="match status" value="1"/>
</dbReference>
<proteinExistence type="predicted"/>
<feature type="domain" description="DUF4440" evidence="2">
    <location>
        <begin position="39"/>
        <end position="140"/>
    </location>
</feature>
<dbReference type="Proteomes" id="UP000199226">
    <property type="component" value="Unassembled WGS sequence"/>
</dbReference>
<keyword evidence="1" id="KW-0732">Signal</keyword>
<evidence type="ECO:0000256" key="1">
    <source>
        <dbReference type="SAM" id="SignalP"/>
    </source>
</evidence>
<dbReference type="STRING" id="990371.SAMN05421813_107159"/>
<dbReference type="InterPro" id="IPR032710">
    <property type="entry name" value="NTF2-like_dom_sf"/>
</dbReference>
<organism evidence="3 4">
    <name type="scientific">Daejeonella rubra</name>
    <dbReference type="NCBI Taxonomy" id="990371"/>
    <lineage>
        <taxon>Bacteria</taxon>
        <taxon>Pseudomonadati</taxon>
        <taxon>Bacteroidota</taxon>
        <taxon>Sphingobacteriia</taxon>
        <taxon>Sphingobacteriales</taxon>
        <taxon>Sphingobacteriaceae</taxon>
        <taxon>Daejeonella</taxon>
    </lineage>
</organism>
<accession>A0A1G9R9D4</accession>
<feature type="chain" id="PRO_5011638405" description="DUF4440 domain-containing protein" evidence="1">
    <location>
        <begin position="20"/>
        <end position="148"/>
    </location>
</feature>